<dbReference type="Pfam" id="PF00072">
    <property type="entry name" value="Response_reg"/>
    <property type="match status" value="1"/>
</dbReference>
<dbReference type="InterPro" id="IPR001789">
    <property type="entry name" value="Sig_transdc_resp-reg_receiver"/>
</dbReference>
<evidence type="ECO:0000256" key="3">
    <source>
        <dbReference type="PROSITE-ProRule" id="PRU00169"/>
    </source>
</evidence>
<protein>
    <recommendedName>
        <fullName evidence="2">Chemotaxis protein CheY</fullName>
    </recommendedName>
</protein>
<keyword evidence="3" id="KW-0597">Phosphoprotein</keyword>
<feature type="domain" description="Response regulatory" evidence="5">
    <location>
        <begin position="99"/>
        <end position="211"/>
    </location>
</feature>
<keyword evidence="4" id="KW-0812">Transmembrane</keyword>
<feature type="transmembrane region" description="Helical" evidence="4">
    <location>
        <begin position="6"/>
        <end position="27"/>
    </location>
</feature>
<dbReference type="InterPro" id="IPR011006">
    <property type="entry name" value="CheY-like_superfamily"/>
</dbReference>
<dbReference type="PANTHER" id="PTHR43228">
    <property type="entry name" value="TWO-COMPONENT RESPONSE REGULATOR"/>
    <property type="match status" value="1"/>
</dbReference>
<dbReference type="GeneID" id="92278426"/>
<keyword evidence="4" id="KW-0472">Membrane</keyword>
<keyword evidence="4" id="KW-1133">Transmembrane helix</keyword>
<keyword evidence="7" id="KW-1185">Reference proteome</keyword>
<dbReference type="PROSITE" id="PS50110">
    <property type="entry name" value="RESPONSE_REGULATORY"/>
    <property type="match status" value="1"/>
</dbReference>
<sequence>MDVIPAILSALSSLLWPLIVCFLICYFRKHLLKLIDTFFDGKLNIKVSGFELNLKENSIQQGHIILDLQSKLVEMEKKINTLHPNSETNVQSNISMRKRVLWVDDSPSNNSYLIETLKMNHVDVDTSLSTTDAIERIKQNNFDVIISDMGRPKDDRAGITLTKEIRNLNIQTPVFIFCGNWASTNLREEAKKAGVTDITSSGTELLAMLPI</sequence>
<dbReference type="Gene3D" id="3.40.50.2300">
    <property type="match status" value="1"/>
</dbReference>
<evidence type="ECO:0000259" key="5">
    <source>
        <dbReference type="PROSITE" id="PS50110"/>
    </source>
</evidence>
<evidence type="ECO:0000256" key="1">
    <source>
        <dbReference type="ARBA" id="ARBA00022990"/>
    </source>
</evidence>
<dbReference type="PANTHER" id="PTHR43228:SF1">
    <property type="entry name" value="TWO-COMPONENT RESPONSE REGULATOR ARR22"/>
    <property type="match status" value="1"/>
</dbReference>
<name>A0ABX7AIW7_9GAMM</name>
<dbReference type="Proteomes" id="UP000596157">
    <property type="component" value="Chromosome"/>
</dbReference>
<dbReference type="SUPFAM" id="SSF52172">
    <property type="entry name" value="CheY-like"/>
    <property type="match status" value="1"/>
</dbReference>
<keyword evidence="1" id="KW-0007">Acetylation</keyword>
<evidence type="ECO:0000256" key="4">
    <source>
        <dbReference type="SAM" id="Phobius"/>
    </source>
</evidence>
<gene>
    <name evidence="6" type="ORF">JI723_06890</name>
</gene>
<dbReference type="SMART" id="SM00448">
    <property type="entry name" value="REC"/>
    <property type="match status" value="1"/>
</dbReference>
<dbReference type="EMBL" id="CP067099">
    <property type="protein sequence ID" value="QQO63692.1"/>
    <property type="molecule type" value="Genomic_DNA"/>
</dbReference>
<accession>A0ABX7AIW7</accession>
<dbReference type="RefSeq" id="WP_337979869.1">
    <property type="nucleotide sequence ID" value="NZ_CP067099.1"/>
</dbReference>
<proteinExistence type="predicted"/>
<dbReference type="CDD" id="cd00156">
    <property type="entry name" value="REC"/>
    <property type="match status" value="1"/>
</dbReference>
<evidence type="ECO:0000256" key="2">
    <source>
        <dbReference type="ARBA" id="ARBA00040987"/>
    </source>
</evidence>
<evidence type="ECO:0000313" key="7">
    <source>
        <dbReference type="Proteomes" id="UP000596157"/>
    </source>
</evidence>
<feature type="modified residue" description="4-aspartylphosphate" evidence="3">
    <location>
        <position position="148"/>
    </location>
</feature>
<dbReference type="InterPro" id="IPR052048">
    <property type="entry name" value="ST_Response_Regulator"/>
</dbReference>
<reference evidence="7" key="1">
    <citation type="submission" date="2021-01" db="EMBL/GenBank/DDBJ databases">
        <title>Providencia vermicola LLDRA6, a soil-borne Mn(II)-oxidizing bacterium, exploits a strategy of superoxide production coupled to hydrogen peroxide consumption to generate Mn oxides, as revealed by transcriptional up-regulation of genes for phenylacetic acid catabolism.</title>
        <authorList>
            <person name="Chen S."/>
            <person name="Ding Z."/>
            <person name="Chen J."/>
            <person name="Luo J."/>
            <person name="Ruan X."/>
            <person name="Li Z."/>
            <person name="Liao F."/>
            <person name="He J."/>
            <person name="Li D."/>
        </authorList>
    </citation>
    <scope>NUCLEOTIDE SEQUENCE [LARGE SCALE GENOMIC DNA]</scope>
    <source>
        <strain evidence="7">LLDRA6</strain>
    </source>
</reference>
<evidence type="ECO:0000313" key="6">
    <source>
        <dbReference type="EMBL" id="QQO63692.1"/>
    </source>
</evidence>
<organism evidence="6 7">
    <name type="scientific">Providencia manganoxydans</name>
    <dbReference type="NCBI Taxonomy" id="2923283"/>
    <lineage>
        <taxon>Bacteria</taxon>
        <taxon>Pseudomonadati</taxon>
        <taxon>Pseudomonadota</taxon>
        <taxon>Gammaproteobacteria</taxon>
        <taxon>Enterobacterales</taxon>
        <taxon>Morganellaceae</taxon>
        <taxon>Providencia</taxon>
    </lineage>
</organism>